<keyword evidence="1" id="KW-0328">Glycosyltransferase</keyword>
<gene>
    <name evidence="3" type="ORF">CVA01_07670</name>
</gene>
<reference evidence="3 4" key="1">
    <citation type="submission" date="2019-06" db="EMBL/GenBank/DDBJ databases">
        <title>Whole genome shotgun sequence of Corynebacterium variabile NBRC 15286.</title>
        <authorList>
            <person name="Hosoyama A."/>
            <person name="Uohara A."/>
            <person name="Ohji S."/>
            <person name="Ichikawa N."/>
        </authorList>
    </citation>
    <scope>NUCLEOTIDE SEQUENCE [LARGE SCALE GENOMIC DNA]</scope>
    <source>
        <strain evidence="3 4">NBRC 15286</strain>
    </source>
</reference>
<dbReference type="EMBL" id="BJNT01000005">
    <property type="protein sequence ID" value="GEC85453.1"/>
    <property type="molecule type" value="Genomic_DNA"/>
</dbReference>
<dbReference type="Gene3D" id="3.40.50.2000">
    <property type="entry name" value="Glycogen Phosphorylase B"/>
    <property type="match status" value="2"/>
</dbReference>
<dbReference type="SUPFAM" id="SSF53756">
    <property type="entry name" value="UDP-Glycosyltransferase/glycogen phosphorylase"/>
    <property type="match status" value="1"/>
</dbReference>
<dbReference type="PANTHER" id="PTHR12526:SF510">
    <property type="entry name" value="D-INOSITOL 3-PHOSPHATE GLYCOSYLTRANSFERASE"/>
    <property type="match status" value="1"/>
</dbReference>
<dbReference type="GO" id="GO:0016757">
    <property type="term" value="F:glycosyltransferase activity"/>
    <property type="evidence" value="ECO:0007669"/>
    <property type="project" value="UniProtKB-KW"/>
</dbReference>
<dbReference type="Proteomes" id="UP000319986">
    <property type="component" value="Unassembled WGS sequence"/>
</dbReference>
<keyword evidence="2" id="KW-0808">Transferase</keyword>
<evidence type="ECO:0008006" key="5">
    <source>
        <dbReference type="Google" id="ProtNLM"/>
    </source>
</evidence>
<evidence type="ECO:0000256" key="1">
    <source>
        <dbReference type="ARBA" id="ARBA00022676"/>
    </source>
</evidence>
<proteinExistence type="predicted"/>
<sequence length="392" mass="42762">MTDMSNDRSLTLSPDARTLWVHWGRTGGGPRFLADLVDGDLAAGDLPTRTDNAYLSWNPDAEIAPRLAETGTRCAGDFPVRTYTSTLGVILGVPRLVWNSLRVRRWLRTQKIDRVVCVMESVYQSLALPVLTPRDVEYVACIHDATIHPGEENILQILGKRNELRRADRIVTFSDAVTRALSGRVDVPVATGSHPPFDLQDAATDPRELPDLPVIGLFGRLQQYKGIDIALAAAKILRDRGVSPFELRITGSGPEERLRETDLGSQAVWDTRWIPDEEVTDIVRGMDVMLLPYTEASQSGPVTLALAHAVPCVGTPVGAIPEQLEGFGAVSAETTPESVADALEPLITDPDLYRELSAGAVRRVAEQPDWSDLATLVRTGISTSTKNEETIG</sequence>
<dbReference type="Pfam" id="PF13692">
    <property type="entry name" value="Glyco_trans_1_4"/>
    <property type="match status" value="1"/>
</dbReference>
<comment type="caution">
    <text evidence="3">The sequence shown here is derived from an EMBL/GenBank/DDBJ whole genome shotgun (WGS) entry which is preliminary data.</text>
</comment>
<evidence type="ECO:0000313" key="3">
    <source>
        <dbReference type="EMBL" id="GEC85453.1"/>
    </source>
</evidence>
<accession>A0A4Y4C302</accession>
<protein>
    <recommendedName>
        <fullName evidence="5">Glycosyltransferase</fullName>
    </recommendedName>
</protein>
<evidence type="ECO:0000256" key="2">
    <source>
        <dbReference type="ARBA" id="ARBA00022679"/>
    </source>
</evidence>
<name>A0A4Y4C302_9CORY</name>
<evidence type="ECO:0000313" key="4">
    <source>
        <dbReference type="Proteomes" id="UP000319986"/>
    </source>
</evidence>
<dbReference type="AlphaFoldDB" id="A0A4Y4C302"/>
<organism evidence="3 4">
    <name type="scientific">Corynebacterium variabile</name>
    <dbReference type="NCBI Taxonomy" id="1727"/>
    <lineage>
        <taxon>Bacteria</taxon>
        <taxon>Bacillati</taxon>
        <taxon>Actinomycetota</taxon>
        <taxon>Actinomycetes</taxon>
        <taxon>Mycobacteriales</taxon>
        <taxon>Corynebacteriaceae</taxon>
        <taxon>Corynebacterium</taxon>
    </lineage>
</organism>
<dbReference type="CDD" id="cd03801">
    <property type="entry name" value="GT4_PimA-like"/>
    <property type="match status" value="1"/>
</dbReference>
<dbReference type="PANTHER" id="PTHR12526">
    <property type="entry name" value="GLYCOSYLTRANSFERASE"/>
    <property type="match status" value="1"/>
</dbReference>